<evidence type="ECO:0000256" key="1">
    <source>
        <dbReference type="SAM" id="SignalP"/>
    </source>
</evidence>
<keyword evidence="1" id="KW-0732">Signal</keyword>
<name>A0A0S3PQZ3_9BRAD</name>
<dbReference type="RefSeq" id="WP_130364749.1">
    <property type="nucleotide sequence ID" value="NZ_AP014946.1"/>
</dbReference>
<protein>
    <submittedName>
        <fullName evidence="2">Uncharacterized protein</fullName>
    </submittedName>
</protein>
<dbReference type="OrthoDB" id="8447672at2"/>
<dbReference type="Proteomes" id="UP000236884">
    <property type="component" value="Chromosome"/>
</dbReference>
<accession>A0A0S3PQZ3</accession>
<reference evidence="2 3" key="1">
    <citation type="submission" date="2015-08" db="EMBL/GenBank/DDBJ databases">
        <title>Investigation of the bacterial diversity of lava forest soil.</title>
        <authorList>
            <person name="Lee J.S."/>
        </authorList>
    </citation>
    <scope>NUCLEOTIDE SEQUENCE [LARGE SCALE GENOMIC DNA]</scope>
    <source>
        <strain evidence="2 3">GJW-30</strain>
    </source>
</reference>
<keyword evidence="3" id="KW-1185">Reference proteome</keyword>
<dbReference type="AlphaFoldDB" id="A0A0S3PQZ3"/>
<evidence type="ECO:0000313" key="2">
    <source>
        <dbReference type="EMBL" id="BAT58376.1"/>
    </source>
</evidence>
<feature type="signal peptide" evidence="1">
    <location>
        <begin position="1"/>
        <end position="22"/>
    </location>
</feature>
<sequence>MRLWNIGLSASLVLALMSPAIAQEETPKWMVHADGGLVVIAFQVPDSDDVRFHVDCDIKPKRTRVTLYEEIKRTRVNQPVTIEIANGVEKVSLKGKTATDEMNGYTYAQASGIKLAPFLALLAKPGEVTAIAVTPKAKSDGMKLPDTGRADAVKEFAAKCSLP</sequence>
<evidence type="ECO:0000313" key="3">
    <source>
        <dbReference type="Proteomes" id="UP000236884"/>
    </source>
</evidence>
<dbReference type="KEGG" id="vgo:GJW-30_1_00901"/>
<gene>
    <name evidence="2" type="ORF">GJW-30_1_00901</name>
</gene>
<dbReference type="EMBL" id="AP014946">
    <property type="protein sequence ID" value="BAT58376.1"/>
    <property type="molecule type" value="Genomic_DNA"/>
</dbReference>
<feature type="chain" id="PRO_5006615459" evidence="1">
    <location>
        <begin position="23"/>
        <end position="163"/>
    </location>
</feature>
<organism evidence="2 3">
    <name type="scientific">Variibacter gotjawalensis</name>
    <dbReference type="NCBI Taxonomy" id="1333996"/>
    <lineage>
        <taxon>Bacteria</taxon>
        <taxon>Pseudomonadati</taxon>
        <taxon>Pseudomonadota</taxon>
        <taxon>Alphaproteobacteria</taxon>
        <taxon>Hyphomicrobiales</taxon>
        <taxon>Nitrobacteraceae</taxon>
        <taxon>Variibacter</taxon>
    </lineage>
</organism>
<proteinExistence type="predicted"/>